<organism evidence="2">
    <name type="scientific">Burkholderia sp. M701</name>
    <dbReference type="NCBI Taxonomy" id="326454"/>
    <lineage>
        <taxon>Bacteria</taxon>
        <taxon>Pseudomonadati</taxon>
        <taxon>Pseudomonadota</taxon>
        <taxon>Betaproteobacteria</taxon>
        <taxon>Burkholderiales</taxon>
        <taxon>Burkholderiaceae</taxon>
        <taxon>Burkholderia</taxon>
    </lineage>
</organism>
<reference evidence="2" key="2">
    <citation type="submission" date="2024-06" db="EMBL/GenBank/DDBJ databases">
        <authorList>
            <person name="Sakai Y."/>
            <person name="Fujii T."/>
        </authorList>
    </citation>
    <scope>NUCLEOTIDE SEQUENCE</scope>
    <source>
        <strain evidence="2">M701</strain>
        <plasmid evidence="2">pM7012</plasmid>
    </source>
</reference>
<feature type="region of interest" description="Disordered" evidence="1">
    <location>
        <begin position="1"/>
        <end position="28"/>
    </location>
</feature>
<accession>V5YP20</accession>
<evidence type="ECO:0000256" key="1">
    <source>
        <dbReference type="SAM" id="MobiDB-lite"/>
    </source>
</evidence>
<geneLocation type="plasmid" evidence="2">
    <name>pM7012</name>
</geneLocation>
<name>V5YP20_9BURK</name>
<dbReference type="AlphaFoldDB" id="V5YP20"/>
<dbReference type="EMBL" id="AB853026">
    <property type="protein sequence ID" value="BAO19053.1"/>
    <property type="molecule type" value="Genomic_DNA"/>
</dbReference>
<protein>
    <submittedName>
        <fullName evidence="2">Uncharacterized protein</fullName>
    </submittedName>
</protein>
<evidence type="ECO:0000313" key="2">
    <source>
        <dbReference type="EMBL" id="BAO19053.1"/>
    </source>
</evidence>
<proteinExistence type="predicted"/>
<sequence length="99" mass="11302">MAPGSAGDAWRLRRQRHSNALGPEADQQPAHRVLRNTVGFSFLASALLGKARRLNSHQIRRWRDTCGLRAIPLLRFQSYRCYGSRHTFACFASPWVTHN</sequence>
<reference evidence="2" key="1">
    <citation type="journal article" date="2014" name="Microbiology">
        <title>A 2,4-dichlorophenoxyacetic acid degradation plasmid pM7012 discloses distribution of an unclassified megaplasmid group across bacterial species.</title>
        <authorList>
            <person name="Sakai Y."/>
            <person name="Ogawa N."/>
            <person name="Shimomura Y."/>
            <person name="Fujii T."/>
        </authorList>
    </citation>
    <scope>NUCLEOTIDE SEQUENCE</scope>
    <source>
        <strain evidence="2">M701</strain>
    </source>
</reference>
<keyword evidence="2" id="KW-0614">Plasmid</keyword>